<proteinExistence type="predicted"/>
<dbReference type="Gene3D" id="2.150.10.10">
    <property type="entry name" value="Serralysin-like metalloprotease, C-terminal"/>
    <property type="match status" value="1"/>
</dbReference>
<dbReference type="RefSeq" id="WP_011242580.1">
    <property type="nucleotide sequence ID" value="NC_006576.1"/>
</dbReference>
<dbReference type="eggNOG" id="COG2931">
    <property type="taxonomic scope" value="Bacteria"/>
</dbReference>
<dbReference type="InterPro" id="IPR018511">
    <property type="entry name" value="Hemolysin-typ_Ca-bd_CS"/>
</dbReference>
<organism evidence="3 4">
    <name type="scientific">Synechococcus sp. (strain ATCC 27144 / PCC 6301 / SAUG 1402/1)</name>
    <name type="common">Anacystis nidulans</name>
    <dbReference type="NCBI Taxonomy" id="269084"/>
    <lineage>
        <taxon>Bacteria</taxon>
        <taxon>Bacillati</taxon>
        <taxon>Cyanobacteriota</taxon>
        <taxon>Cyanophyceae</taxon>
        <taxon>Synechococcales</taxon>
        <taxon>Synechococcaceae</taxon>
        <taxon>Synechococcus</taxon>
    </lineage>
</organism>
<dbReference type="KEGG" id="syc:syc0266_c"/>
<dbReference type="PANTHER" id="PTHR38340">
    <property type="entry name" value="S-LAYER PROTEIN"/>
    <property type="match status" value="1"/>
</dbReference>
<dbReference type="Proteomes" id="UP000001175">
    <property type="component" value="Chromosome"/>
</dbReference>
<sequence>MAPFNFSAFTFVKLFSRLFNFNSKPIAQSQTQNLTENAGLFNGQLIASDPNGDPITFLLAPNQVAPAGFTLNSNGSYSFDQDDTSYDSLGLGDTQVIAIDYVVKDSRGAVSQTRTLSINLAGTNDAPTITAGPVVDANSITFTAEDIDSDTLTARVGTTNLMPGTVNNGSPTTSTITALDTALFGELNVFDGTDSVGVGLFVGIGTIGADTLTAIGTNPAVLYGFEGDDRLTGADQDDTILGGDGNDTIIEISGNNLIEGNNNNDSIVGGTDSDRINGGAGADTILGGDGADTIDGGLGNDSIFGDSGNDNIRGFGDSNTILGGSGNDTIEGTIAGSNSIDGGENDDVITEIGFGSTLLGGLGNDSILGFSASTINGGDGSDTINVEFGNNTIDGGMGNDSIEIAINPSFTISGSGNTVSGSNGNDTIIAINGSNLIEGNNDNDSIVGGTDSDTINGGTGADTLTGGLGSDTFSFAATGDGIAATSGENGSVTFGNGFDYITDFESIDSIIVGTDGFTIQSSVGTAFIDGDGNYVIVSVGMISDIFAIAGVLTDTTFESRDPGMGDSFTELLLFKASNAMMGDVITATTTPETLIIGGSALDMLQPYSCC</sequence>
<keyword evidence="2" id="KW-0964">Secreted</keyword>
<dbReference type="eggNOG" id="COG2911">
    <property type="taxonomic scope" value="Bacteria"/>
</dbReference>
<dbReference type="SUPFAM" id="SSF51120">
    <property type="entry name" value="beta-Roll"/>
    <property type="match status" value="3"/>
</dbReference>
<protein>
    <submittedName>
        <fullName evidence="3">Similar to S-layer-RTX protein</fullName>
    </submittedName>
</protein>
<dbReference type="InterPro" id="IPR011049">
    <property type="entry name" value="Serralysin-like_metalloprot_C"/>
</dbReference>
<reference evidence="3 4" key="1">
    <citation type="journal article" date="2007" name="Photosyn. Res.">
        <title>Complete nucleotide sequence of the freshwater unicellular cyanobacterium Synechococcus elongatus PCC 6301 chromosome: gene content and organization.</title>
        <authorList>
            <person name="Sugita C."/>
            <person name="Ogata K."/>
            <person name="Shikata M."/>
            <person name="Jikuya H."/>
            <person name="Takano J."/>
            <person name="Furumichi M."/>
            <person name="Kanehisa M."/>
            <person name="Omata T."/>
            <person name="Sugiura M."/>
            <person name="Sugita M."/>
        </authorList>
    </citation>
    <scope>NUCLEOTIDE SEQUENCE [LARGE SCALE GENOMIC DNA]</scope>
    <source>
        <strain evidence="4">ATCC 27144 / PCC 6301 / SAUG 1402/1</strain>
    </source>
</reference>
<dbReference type="InterPro" id="IPR001343">
    <property type="entry name" value="Hemolysn_Ca-bd"/>
</dbReference>
<gene>
    <name evidence="3" type="ordered locus">syc0266_c</name>
</gene>
<dbReference type="EMBL" id="AP008231">
    <property type="protein sequence ID" value="BAD78456.1"/>
    <property type="molecule type" value="Genomic_DNA"/>
</dbReference>
<dbReference type="GO" id="GO:0005576">
    <property type="term" value="C:extracellular region"/>
    <property type="evidence" value="ECO:0007669"/>
    <property type="project" value="UniProtKB-SubCell"/>
</dbReference>
<evidence type="ECO:0000256" key="2">
    <source>
        <dbReference type="ARBA" id="ARBA00022525"/>
    </source>
</evidence>
<dbReference type="PROSITE" id="PS00330">
    <property type="entry name" value="HEMOLYSIN_CALCIUM"/>
    <property type="match status" value="3"/>
</dbReference>
<dbReference type="AlphaFoldDB" id="A0A0H3JZG9"/>
<name>A0A0H3JZG9_SYNP6</name>
<dbReference type="GO" id="GO:0005509">
    <property type="term" value="F:calcium ion binding"/>
    <property type="evidence" value="ECO:0007669"/>
    <property type="project" value="InterPro"/>
</dbReference>
<evidence type="ECO:0000313" key="3">
    <source>
        <dbReference type="EMBL" id="BAD78456.1"/>
    </source>
</evidence>
<dbReference type="Gene3D" id="2.160.20.160">
    <property type="match status" value="1"/>
</dbReference>
<evidence type="ECO:0000256" key="1">
    <source>
        <dbReference type="ARBA" id="ARBA00004613"/>
    </source>
</evidence>
<comment type="subcellular location">
    <subcellularLocation>
        <location evidence="1">Secreted</location>
    </subcellularLocation>
</comment>
<dbReference type="PRINTS" id="PR00313">
    <property type="entry name" value="CABNDNGRPT"/>
</dbReference>
<dbReference type="Pfam" id="PF00353">
    <property type="entry name" value="HemolysinCabind"/>
    <property type="match status" value="4"/>
</dbReference>
<evidence type="ECO:0000313" key="4">
    <source>
        <dbReference type="Proteomes" id="UP000001175"/>
    </source>
</evidence>
<dbReference type="PANTHER" id="PTHR38340:SF1">
    <property type="entry name" value="S-LAYER PROTEIN"/>
    <property type="match status" value="1"/>
</dbReference>
<accession>A0A0H3JZG9</accession>
<dbReference type="InterPro" id="IPR050557">
    <property type="entry name" value="RTX_toxin/Mannuronan_C5-epim"/>
</dbReference>